<accession>A0A3Q0FLH7</accession>
<dbReference type="Gene3D" id="2.10.25.10">
    <property type="entry name" value="Laminin"/>
    <property type="match status" value="3"/>
</dbReference>
<evidence type="ECO:0000256" key="3">
    <source>
        <dbReference type="ARBA" id="ARBA00022737"/>
    </source>
</evidence>
<dbReference type="InterPro" id="IPR001846">
    <property type="entry name" value="VWF_type-D"/>
</dbReference>
<dbReference type="InterPro" id="IPR050780">
    <property type="entry name" value="Mucin_vWF_Thrombospondin_sf"/>
</dbReference>
<dbReference type="SMART" id="SM00832">
    <property type="entry name" value="C8"/>
    <property type="match status" value="3"/>
</dbReference>
<evidence type="ECO:0000256" key="6">
    <source>
        <dbReference type="SAM" id="SignalP"/>
    </source>
</evidence>
<keyword evidence="6" id="KW-0732">Signal</keyword>
<reference evidence="9" key="1">
    <citation type="submission" date="2025-08" db="UniProtKB">
        <authorList>
            <consortium name="RefSeq"/>
        </authorList>
    </citation>
    <scope>IDENTIFICATION</scope>
</reference>
<dbReference type="Proteomes" id="UP000189705">
    <property type="component" value="Unplaced"/>
</dbReference>
<feature type="domain" description="VWFD" evidence="7">
    <location>
        <begin position="461"/>
        <end position="641"/>
    </location>
</feature>
<dbReference type="SUPFAM" id="SSF57567">
    <property type="entry name" value="Serine protease inhibitors"/>
    <property type="match status" value="3"/>
</dbReference>
<dbReference type="InParanoid" id="A0A3Q0FLH7"/>
<dbReference type="InterPro" id="IPR014853">
    <property type="entry name" value="VWF/SSPO/ZAN-like_Cys-rich_dom"/>
</dbReference>
<evidence type="ECO:0000313" key="9">
    <source>
        <dbReference type="RefSeq" id="XP_025048169.1"/>
    </source>
</evidence>
<dbReference type="KEGG" id="asn:112548091"/>
<dbReference type="PANTHER" id="PTHR11339:SF373">
    <property type="entry name" value="VWFD DOMAIN-CONTAINING PROTEIN"/>
    <property type="match status" value="1"/>
</dbReference>
<keyword evidence="8" id="KW-1185">Reference proteome</keyword>
<dbReference type="Pfam" id="PF00094">
    <property type="entry name" value="VWD"/>
    <property type="match status" value="3"/>
</dbReference>
<dbReference type="STRING" id="38654.A0A3Q0FLH7"/>
<sequence length="1628" mass="177085">MTRMMGKTLVLLSTILVLLEGGTEGRHVGRDFITAFMQNSATSREPSFQLFITGFSPVTKVSVSAPNGTFHSTVMVEHGKTATVQLPNFVEMWGTGRFNKTVLVQADQDVAVLAVNYKLYTVDTTVVQPVGSLGTEYYLVTPSGKVEDSYKEFAVITGQVPATVTISLTAPVTFEEQVYKAGEKLTLQLQPFQAVQLQSRNDLSGSHVVSSQPVAILSGHSCASQNSPCDHVVEQLLPVSSWGSSFVVPPLSFQRRYDVVYIVAAQKTRMSYRSGRSWRWRDMGAGQVQKLEITRSKALYITSTTGIQVLFFCTGGTSRGMKFDPFLITIPPISDYCLSYHLDGLQGFENYALVVTKSMASKEIALDGHPLADIKWNVVSDTEYSWAEYGLGDRGGSHTLTHPNEPFMALSVGISSQYSGYGTAGLCGCSNPISCSNTTCRKMETCQAMDCRPVCMPTSEASCQAWGASRYHTFDGQDFEFGGTCTYTVTKTCGPDKTLPAFTVEAKSKQRGNTQSTYVSNVTIQVYGISLSVVQAEDGFVRVNNESFPLPVTLHGGKVWAYENGASVVIVTDFSLRVYYDWDGILVVNISSSFAESLCGLCGNYNGNPKDDFTTLAGTLAVSPSEFGKSWKVPDGDLFCWDECQGDCQLCPPDLASKYRAESFCGWLTKGIDSPFSQCQPIIDPQPYVDACVISMCQQNGHQEALCQALKNYTDACRRQGIPATDWRTPTACPLACPEDRQYKFCSSACPATCDNLLAPKNCSLPCMETCKCREGFVLDAGKCVPKGPCGCEFEGRIYSPGEKFWGDQNCSRWCLCNPQTGQADCQEVSCKTGEECRVEKGIQGCYPANYTTCTSIGDPHYITFDGQRFDFQGSCLYQLAGLCKKPRDLVDFQVLVQNDNRGLKTVSFTRVVEVRVHGVNIAISREHPGRVLVNGLLTHLPYSTAGSQVAAFRRGQEAAVHTDFGLTVAFDWQSRVVVTLPSTYVGTVCGLCGNFNGDGSDDLLMKDGRAAPSPTAFGRSWRAEATPGCTEPDAPRCSHFLAIERKQRRSVTECGMIRNPAGPFRACHGTVDPQGYFQDCVYDYCFYRGHQGIVCQLVAAYATACQAAGVAVETWRSKTFCNLPCPRDTHYELCGPGCPATCHNPSSPATCDAPCAEGCFCDAGYVLSGDRCVPAGECGCVHQDRYYNKGEIFYTDASCQERCQCQANRTVMCQPATCGASEECRVERGMLGCHPTRQGSCAVTGSSHYISFDGRAYDLQGSCAYILAQDCGGDQGPGNFSVVVETSRPREGSAALARAVVVSACGHTVALERGMPWNVTVDRELYTLPLSLDDEKLWVNQEGNNIIIQAASGLQVLYDTSSYVLVTVPSTYQGRLCGLCGNYNGDENDDFLLPTGKGTQNVDEFGASWKVPTDGVTCSDSCGDQCPICDETKMAPYLAETSCGLIPATSGPFASCHSLVNPNHYFNHCVHDMCVASGTQETLCQNLQAYAAACQVVGAQIRAWRSSTFCPLLCPEWSHYEPCTHSCAFTCASLAHPVQCTQRCYEGCQCDDGFLFDGDKCIFPETCGCFHDRRYIRSQAAVMTPNCTQRCPCHLRSVLLCEGSACNTRQSCTLSAGTWGCASQDGL</sequence>
<dbReference type="GeneID" id="112548091"/>
<dbReference type="FunFam" id="2.10.25.10:FF:000153">
    <property type="entry name" value="MUC5B isoform 1"/>
    <property type="match status" value="1"/>
</dbReference>
<feature type="domain" description="VWFD" evidence="7">
    <location>
        <begin position="1240"/>
        <end position="1420"/>
    </location>
</feature>
<proteinExistence type="predicted"/>
<dbReference type="InterPro" id="IPR036084">
    <property type="entry name" value="Ser_inhib-like_sf"/>
</dbReference>
<dbReference type="Pfam" id="PF08742">
    <property type="entry name" value="C8"/>
    <property type="match status" value="3"/>
</dbReference>
<protein>
    <submittedName>
        <fullName evidence="9">IgGFc-binding protein-like</fullName>
    </submittedName>
</protein>
<dbReference type="PROSITE" id="PS51233">
    <property type="entry name" value="VWFD"/>
    <property type="match status" value="3"/>
</dbReference>
<dbReference type="Pfam" id="PF01826">
    <property type="entry name" value="TIL"/>
    <property type="match status" value="3"/>
</dbReference>
<keyword evidence="4" id="KW-1015">Disulfide bond</keyword>
<dbReference type="InterPro" id="IPR001007">
    <property type="entry name" value="VWF_dom"/>
</dbReference>
<dbReference type="RefSeq" id="XP_025048169.1">
    <property type="nucleotide sequence ID" value="XM_025192384.1"/>
</dbReference>
<evidence type="ECO:0000256" key="5">
    <source>
        <dbReference type="ARBA" id="ARBA00023180"/>
    </source>
</evidence>
<gene>
    <name evidence="9" type="primary">LOC112548091</name>
</gene>
<dbReference type="SMART" id="SM00215">
    <property type="entry name" value="VWC_out"/>
    <property type="match status" value="2"/>
</dbReference>
<comment type="subcellular location">
    <subcellularLocation>
        <location evidence="1">Secreted</location>
    </subcellularLocation>
</comment>
<evidence type="ECO:0000313" key="8">
    <source>
        <dbReference type="Proteomes" id="UP000189705"/>
    </source>
</evidence>
<feature type="chain" id="PRO_5018287894" evidence="6">
    <location>
        <begin position="26"/>
        <end position="1628"/>
    </location>
</feature>
<keyword evidence="3" id="KW-0677">Repeat</keyword>
<dbReference type="InterPro" id="IPR035234">
    <property type="entry name" value="IgGFc-bd_N"/>
</dbReference>
<feature type="signal peptide" evidence="6">
    <location>
        <begin position="1"/>
        <end position="25"/>
    </location>
</feature>
<dbReference type="SMART" id="SM00216">
    <property type="entry name" value="VWD"/>
    <property type="match status" value="3"/>
</dbReference>
<dbReference type="Pfam" id="PF17517">
    <property type="entry name" value="IgGFc_binding"/>
    <property type="match status" value="1"/>
</dbReference>
<keyword evidence="5" id="KW-0325">Glycoprotein</keyword>
<dbReference type="GO" id="GO:0005615">
    <property type="term" value="C:extracellular space"/>
    <property type="evidence" value="ECO:0007669"/>
    <property type="project" value="TreeGrafter"/>
</dbReference>
<dbReference type="Pfam" id="PF12714">
    <property type="entry name" value="TILa"/>
    <property type="match status" value="2"/>
</dbReference>
<dbReference type="GO" id="GO:0031012">
    <property type="term" value="C:extracellular matrix"/>
    <property type="evidence" value="ECO:0007669"/>
    <property type="project" value="TreeGrafter"/>
</dbReference>
<evidence type="ECO:0000256" key="1">
    <source>
        <dbReference type="ARBA" id="ARBA00004613"/>
    </source>
</evidence>
<evidence type="ECO:0000256" key="2">
    <source>
        <dbReference type="ARBA" id="ARBA00022525"/>
    </source>
</evidence>
<name>A0A3Q0FLH7_ALLSI</name>
<organism evidence="8 9">
    <name type="scientific">Alligator sinensis</name>
    <name type="common">Chinese alligator</name>
    <dbReference type="NCBI Taxonomy" id="38654"/>
    <lineage>
        <taxon>Eukaryota</taxon>
        <taxon>Metazoa</taxon>
        <taxon>Chordata</taxon>
        <taxon>Craniata</taxon>
        <taxon>Vertebrata</taxon>
        <taxon>Euteleostomi</taxon>
        <taxon>Archelosauria</taxon>
        <taxon>Archosauria</taxon>
        <taxon>Crocodylia</taxon>
        <taxon>Alligatoridae</taxon>
        <taxon>Alligatorinae</taxon>
        <taxon>Alligator</taxon>
    </lineage>
</organism>
<dbReference type="InterPro" id="IPR025615">
    <property type="entry name" value="TILa_dom"/>
</dbReference>
<feature type="domain" description="VWFD" evidence="7">
    <location>
        <begin position="852"/>
        <end position="1031"/>
    </location>
</feature>
<keyword evidence="2" id="KW-0964">Secreted</keyword>
<evidence type="ECO:0000256" key="4">
    <source>
        <dbReference type="ARBA" id="ARBA00023157"/>
    </source>
</evidence>
<dbReference type="PANTHER" id="PTHR11339">
    <property type="entry name" value="EXTRACELLULAR MATRIX GLYCOPROTEIN RELATED"/>
    <property type="match status" value="1"/>
</dbReference>
<evidence type="ECO:0000259" key="7">
    <source>
        <dbReference type="PROSITE" id="PS51233"/>
    </source>
</evidence>
<dbReference type="InterPro" id="IPR002919">
    <property type="entry name" value="TIL_dom"/>
</dbReference>
<dbReference type="CDD" id="cd19941">
    <property type="entry name" value="TIL"/>
    <property type="match status" value="3"/>
</dbReference>
<dbReference type="FunFam" id="2.10.25.10:FF:000055">
    <property type="entry name" value="alpha-tectorin isoform X1"/>
    <property type="match status" value="2"/>
</dbReference>